<name>A0A6M1RF06_9GAMM</name>
<evidence type="ECO:0000256" key="1">
    <source>
        <dbReference type="ARBA" id="ARBA00004141"/>
    </source>
</evidence>
<keyword evidence="4 5" id="KW-0472">Membrane</keyword>
<proteinExistence type="predicted"/>
<comment type="subcellular location">
    <subcellularLocation>
        <location evidence="1">Membrane</location>
        <topology evidence="1">Multi-pass membrane protein</topology>
    </subcellularLocation>
</comment>
<feature type="transmembrane region" description="Helical" evidence="5">
    <location>
        <begin position="87"/>
        <end position="109"/>
    </location>
</feature>
<evidence type="ECO:0000256" key="4">
    <source>
        <dbReference type="ARBA" id="ARBA00023136"/>
    </source>
</evidence>
<evidence type="ECO:0000256" key="3">
    <source>
        <dbReference type="ARBA" id="ARBA00022989"/>
    </source>
</evidence>
<dbReference type="SUPFAM" id="SSF161098">
    <property type="entry name" value="MetI-like"/>
    <property type="match status" value="1"/>
</dbReference>
<dbReference type="InterPro" id="IPR035906">
    <property type="entry name" value="MetI-like_sf"/>
</dbReference>
<evidence type="ECO:0000313" key="6">
    <source>
        <dbReference type="EMBL" id="NGN98826.1"/>
    </source>
</evidence>
<evidence type="ECO:0000313" key="7">
    <source>
        <dbReference type="Proteomes" id="UP000473008"/>
    </source>
</evidence>
<evidence type="ECO:0000256" key="2">
    <source>
        <dbReference type="ARBA" id="ARBA00022692"/>
    </source>
</evidence>
<protein>
    <recommendedName>
        <fullName evidence="8">ABC transporter permease subunit</fullName>
    </recommendedName>
</protein>
<sequence length="240" mass="25766">MGSDLSELLVSFLQPTLTTVIFFLSSAMLSLGMAVIYVLCTRSRHVLIRGFAGLLIEVSRGVPTVVFVLLMGNLGLAPYFSGLDLEGVIPGVSWGFSVAATFIVIGLAFSSSGHLAKIIEAAISTIKFDTLEYMSTLHPGVWLKIKLTFLECAPALIPTVSARLVHHLHNTAFISMFPITGIFAAMRTGVIETALVIPYLVVATLLFVILGSCIHMMGNGLVKRLQRRPTDLGETATLTG</sequence>
<feature type="transmembrane region" description="Helical" evidence="5">
    <location>
        <begin position="171"/>
        <end position="190"/>
    </location>
</feature>
<dbReference type="AlphaFoldDB" id="A0A6M1RF06"/>
<keyword evidence="2 5" id="KW-0812">Transmembrane</keyword>
<keyword evidence="7" id="KW-1185">Reference proteome</keyword>
<dbReference type="EMBL" id="JAALDL010000011">
    <property type="protein sequence ID" value="NGN98826.1"/>
    <property type="molecule type" value="Genomic_DNA"/>
</dbReference>
<gene>
    <name evidence="6" type="ORF">G5S52_14585</name>
</gene>
<evidence type="ECO:0000256" key="5">
    <source>
        <dbReference type="SAM" id="Phobius"/>
    </source>
</evidence>
<dbReference type="GO" id="GO:0016020">
    <property type="term" value="C:membrane"/>
    <property type="evidence" value="ECO:0007669"/>
    <property type="project" value="UniProtKB-SubCell"/>
</dbReference>
<feature type="transmembrane region" description="Helical" evidence="5">
    <location>
        <begin position="20"/>
        <end position="40"/>
    </location>
</feature>
<dbReference type="Proteomes" id="UP000473008">
    <property type="component" value="Unassembled WGS sequence"/>
</dbReference>
<accession>A0A6M1RF06</accession>
<comment type="caution">
    <text evidence="6">The sequence shown here is derived from an EMBL/GenBank/DDBJ whole genome shotgun (WGS) entry which is preliminary data.</text>
</comment>
<keyword evidence="3 5" id="KW-1133">Transmembrane helix</keyword>
<evidence type="ECO:0008006" key="8">
    <source>
        <dbReference type="Google" id="ProtNLM"/>
    </source>
</evidence>
<reference evidence="6 7" key="1">
    <citation type="submission" date="2020-02" db="EMBL/GenBank/DDBJ databases">
        <title>The draft genome of Grimontia sedimenta sp. nov., isolated from benthic sediments near coral reefs south of Kuwait.</title>
        <authorList>
            <person name="Mahmoud H.M."/>
            <person name="Jose L."/>
            <person name="Eapen S."/>
        </authorList>
    </citation>
    <scope>NUCLEOTIDE SEQUENCE [LARGE SCALE GENOMIC DNA]</scope>
    <source>
        <strain evidence="6 7">S25</strain>
    </source>
</reference>
<organism evidence="6 7">
    <name type="scientific">Grimontia sedimenti</name>
    <dbReference type="NCBI Taxonomy" id="2711294"/>
    <lineage>
        <taxon>Bacteria</taxon>
        <taxon>Pseudomonadati</taxon>
        <taxon>Pseudomonadota</taxon>
        <taxon>Gammaproteobacteria</taxon>
        <taxon>Vibrionales</taxon>
        <taxon>Vibrionaceae</taxon>
        <taxon>Grimontia</taxon>
    </lineage>
</organism>
<feature type="transmembrane region" description="Helical" evidence="5">
    <location>
        <begin position="196"/>
        <end position="218"/>
    </location>
</feature>
<dbReference type="RefSeq" id="WP_165015111.1">
    <property type="nucleotide sequence ID" value="NZ_JAALDL010000011.1"/>
</dbReference>
<dbReference type="Gene3D" id="1.10.3720.10">
    <property type="entry name" value="MetI-like"/>
    <property type="match status" value="1"/>
</dbReference>
<feature type="transmembrane region" description="Helical" evidence="5">
    <location>
        <begin position="61"/>
        <end position="81"/>
    </location>
</feature>